<dbReference type="eggNOG" id="ENOG5031Z6K">
    <property type="taxonomic scope" value="Bacteria"/>
</dbReference>
<dbReference type="HOGENOM" id="CLU_178629_0_0_6"/>
<accession>B7VQV9</accession>
<evidence type="ECO:0008006" key="4">
    <source>
        <dbReference type="Google" id="ProtNLM"/>
    </source>
</evidence>
<organism evidence="2 3">
    <name type="scientific">Vibrio atlanticus (strain LGP32)</name>
    <name type="common">Vibrio splendidus (strain Mel32)</name>
    <dbReference type="NCBI Taxonomy" id="575788"/>
    <lineage>
        <taxon>Bacteria</taxon>
        <taxon>Pseudomonadati</taxon>
        <taxon>Pseudomonadota</taxon>
        <taxon>Gammaproteobacteria</taxon>
        <taxon>Vibrionales</taxon>
        <taxon>Vibrionaceae</taxon>
        <taxon>Vibrio</taxon>
    </lineage>
</organism>
<gene>
    <name evidence="2" type="ordered locus">VS_II0343</name>
</gene>
<protein>
    <recommendedName>
        <fullName evidence="4">Hydroxylamine reductase</fullName>
    </recommendedName>
</protein>
<evidence type="ECO:0000313" key="3">
    <source>
        <dbReference type="Proteomes" id="UP000009100"/>
    </source>
</evidence>
<dbReference type="Proteomes" id="UP000009100">
    <property type="component" value="Chromosome 2"/>
</dbReference>
<dbReference type="AlphaFoldDB" id="B7VQV9"/>
<dbReference type="KEGG" id="vsp:VS_II0343"/>
<reference evidence="2 3" key="1">
    <citation type="submission" date="2009-02" db="EMBL/GenBank/DDBJ databases">
        <title>Vibrio splendidus str. LGP32 complete genome.</title>
        <authorList>
            <person name="Mazel D."/>
            <person name="Le Roux F."/>
        </authorList>
    </citation>
    <scope>NUCLEOTIDE SEQUENCE [LARGE SCALE GENOMIC DNA]</scope>
    <source>
        <strain evidence="2 3">LGP32</strain>
    </source>
</reference>
<dbReference type="STRING" id="575788.VS_II0343"/>
<name>B7VQV9_VIBA3</name>
<feature type="region of interest" description="Disordered" evidence="1">
    <location>
        <begin position="68"/>
        <end position="97"/>
    </location>
</feature>
<evidence type="ECO:0000313" key="2">
    <source>
        <dbReference type="EMBL" id="CAV25775.1"/>
    </source>
</evidence>
<evidence type="ECO:0000256" key="1">
    <source>
        <dbReference type="SAM" id="MobiDB-lite"/>
    </source>
</evidence>
<proteinExistence type="predicted"/>
<feature type="compositionally biased region" description="Acidic residues" evidence="1">
    <location>
        <begin position="88"/>
        <end position="97"/>
    </location>
</feature>
<sequence>MFMFRSEWKRYSNNIEKRGMNMKNILVTIVALFTGLLALFTSLILAIPLAIAALITGKRIQNQMKKQGFGAHMNTRQSSTSDAGVIEGEYEDLSSRK</sequence>
<dbReference type="EMBL" id="FM954973">
    <property type="protein sequence ID" value="CAV25775.1"/>
    <property type="molecule type" value="Genomic_DNA"/>
</dbReference>